<dbReference type="AlphaFoldDB" id="M7AVI0"/>
<sequence>MDCQLFCCDTLNVAFGYGPCTVGAPGLQRHFGGRSFSAAEDPAEYKRLAPYFYFRFSYSLHLATPLEGAPEIALPQAP</sequence>
<dbReference type="Proteomes" id="UP000031443">
    <property type="component" value="Unassembled WGS sequence"/>
</dbReference>
<dbReference type="EMBL" id="KB555793">
    <property type="protein sequence ID" value="EMP29486.1"/>
    <property type="molecule type" value="Genomic_DNA"/>
</dbReference>
<reference evidence="2" key="1">
    <citation type="journal article" date="2013" name="Nat. Genet.">
        <title>The draft genomes of soft-shell turtle and green sea turtle yield insights into the development and evolution of the turtle-specific body plan.</title>
        <authorList>
            <person name="Wang Z."/>
            <person name="Pascual-Anaya J."/>
            <person name="Zadissa A."/>
            <person name="Li W."/>
            <person name="Niimura Y."/>
            <person name="Huang Z."/>
            <person name="Li C."/>
            <person name="White S."/>
            <person name="Xiong Z."/>
            <person name="Fang D."/>
            <person name="Wang B."/>
            <person name="Ming Y."/>
            <person name="Chen Y."/>
            <person name="Zheng Y."/>
            <person name="Kuraku S."/>
            <person name="Pignatelli M."/>
            <person name="Herrero J."/>
            <person name="Beal K."/>
            <person name="Nozawa M."/>
            <person name="Li Q."/>
            <person name="Wang J."/>
            <person name="Zhang H."/>
            <person name="Yu L."/>
            <person name="Shigenobu S."/>
            <person name="Wang J."/>
            <person name="Liu J."/>
            <person name="Flicek P."/>
            <person name="Searle S."/>
            <person name="Wang J."/>
            <person name="Kuratani S."/>
            <person name="Yin Y."/>
            <person name="Aken B."/>
            <person name="Zhang G."/>
            <person name="Irie N."/>
        </authorList>
    </citation>
    <scope>NUCLEOTIDE SEQUENCE [LARGE SCALE GENOMIC DNA]</scope>
</reference>
<evidence type="ECO:0000313" key="1">
    <source>
        <dbReference type="EMBL" id="EMP29486.1"/>
    </source>
</evidence>
<keyword evidence="2" id="KW-1185">Reference proteome</keyword>
<accession>M7AVI0</accession>
<protein>
    <submittedName>
        <fullName evidence="1">Uncharacterized protein</fullName>
    </submittedName>
</protein>
<gene>
    <name evidence="1" type="ORF">UY3_13398</name>
</gene>
<proteinExistence type="predicted"/>
<organism evidence="1 2">
    <name type="scientific">Chelonia mydas</name>
    <name type="common">Green sea-turtle</name>
    <name type="synonym">Chelonia agassizi</name>
    <dbReference type="NCBI Taxonomy" id="8469"/>
    <lineage>
        <taxon>Eukaryota</taxon>
        <taxon>Metazoa</taxon>
        <taxon>Chordata</taxon>
        <taxon>Craniata</taxon>
        <taxon>Vertebrata</taxon>
        <taxon>Euteleostomi</taxon>
        <taxon>Archelosauria</taxon>
        <taxon>Testudinata</taxon>
        <taxon>Testudines</taxon>
        <taxon>Cryptodira</taxon>
        <taxon>Durocryptodira</taxon>
        <taxon>Americhelydia</taxon>
        <taxon>Chelonioidea</taxon>
        <taxon>Cheloniidae</taxon>
        <taxon>Chelonia</taxon>
    </lineage>
</organism>
<evidence type="ECO:0000313" key="2">
    <source>
        <dbReference type="Proteomes" id="UP000031443"/>
    </source>
</evidence>
<name>M7AVI0_CHEMY</name>